<name>A0A1B0A204_GLOPL</name>
<dbReference type="GO" id="GO:0006281">
    <property type="term" value="P:DNA repair"/>
    <property type="evidence" value="ECO:0007669"/>
    <property type="project" value="InterPro"/>
</dbReference>
<evidence type="ECO:0000313" key="2">
    <source>
        <dbReference type="EnsemblMetazoa" id="GPAI032068-PA"/>
    </source>
</evidence>
<sequence>MVELTYRQTYDLITGLCLDLQTFPNEHLIEILKHRVHHLRVADPKCGELLPPVLNILTDQRTLIVNGIIMGGLEYRDSIVKNLLRMRLPSEVLTPLGDMCKELQLSANEITVVLNKFCGYIRSLAPMTLLALAYQLFSICSTACQIIVPISALGKYFYRFCYRKLFADMNSGSVVELISHLF</sequence>
<dbReference type="Pfam" id="PF14675">
    <property type="entry name" value="FANCI_S1"/>
    <property type="match status" value="1"/>
</dbReference>
<dbReference type="Proteomes" id="UP000092445">
    <property type="component" value="Unassembled WGS sequence"/>
</dbReference>
<dbReference type="PANTHER" id="PTHR21818:SF0">
    <property type="entry name" value="FANCONI ANEMIA GROUP I PROTEIN"/>
    <property type="match status" value="1"/>
</dbReference>
<feature type="domain" description="FANCI solenoid 1" evidence="1">
    <location>
        <begin position="2"/>
        <end position="172"/>
    </location>
</feature>
<accession>A0A1B0A204</accession>
<dbReference type="InterPro" id="IPR029308">
    <property type="entry name" value="FANCI_S1"/>
</dbReference>
<evidence type="ECO:0000313" key="3">
    <source>
        <dbReference type="Proteomes" id="UP000092445"/>
    </source>
</evidence>
<dbReference type="VEuPathDB" id="VectorBase:GPAI032068"/>
<dbReference type="InterPro" id="IPR026171">
    <property type="entry name" value="FANCI"/>
</dbReference>
<organism evidence="2 3">
    <name type="scientific">Glossina pallidipes</name>
    <name type="common">Tsetse fly</name>
    <dbReference type="NCBI Taxonomy" id="7398"/>
    <lineage>
        <taxon>Eukaryota</taxon>
        <taxon>Metazoa</taxon>
        <taxon>Ecdysozoa</taxon>
        <taxon>Arthropoda</taxon>
        <taxon>Hexapoda</taxon>
        <taxon>Insecta</taxon>
        <taxon>Pterygota</taxon>
        <taxon>Neoptera</taxon>
        <taxon>Endopterygota</taxon>
        <taxon>Diptera</taxon>
        <taxon>Brachycera</taxon>
        <taxon>Muscomorpha</taxon>
        <taxon>Hippoboscoidea</taxon>
        <taxon>Glossinidae</taxon>
        <taxon>Glossina</taxon>
    </lineage>
</organism>
<reference evidence="2" key="2">
    <citation type="submission" date="2020-05" db="UniProtKB">
        <authorList>
            <consortium name="EnsemblMetazoa"/>
        </authorList>
    </citation>
    <scope>IDENTIFICATION</scope>
    <source>
        <strain evidence="2">IAEA</strain>
    </source>
</reference>
<dbReference type="AlphaFoldDB" id="A0A1B0A204"/>
<proteinExistence type="predicted"/>
<protein>
    <recommendedName>
        <fullName evidence="1">FANCI solenoid 1 domain-containing protein</fullName>
    </recommendedName>
</protein>
<dbReference type="STRING" id="7398.A0A1B0A204"/>
<reference evidence="3" key="1">
    <citation type="submission" date="2014-03" db="EMBL/GenBank/DDBJ databases">
        <authorList>
            <person name="Aksoy S."/>
            <person name="Warren W."/>
            <person name="Wilson R.K."/>
        </authorList>
    </citation>
    <scope>NUCLEOTIDE SEQUENCE [LARGE SCALE GENOMIC DNA]</scope>
    <source>
        <strain evidence="3">IAEA</strain>
    </source>
</reference>
<dbReference type="PANTHER" id="PTHR21818">
    <property type="entry name" value="BC025462 PROTEIN"/>
    <property type="match status" value="1"/>
</dbReference>
<dbReference type="EnsemblMetazoa" id="GPAI032068-RA">
    <property type="protein sequence ID" value="GPAI032068-PA"/>
    <property type="gene ID" value="GPAI032068"/>
</dbReference>
<dbReference type="GO" id="GO:0070182">
    <property type="term" value="F:DNA polymerase binding"/>
    <property type="evidence" value="ECO:0007669"/>
    <property type="project" value="TreeGrafter"/>
</dbReference>
<evidence type="ECO:0000259" key="1">
    <source>
        <dbReference type="Pfam" id="PF14675"/>
    </source>
</evidence>
<keyword evidence="3" id="KW-1185">Reference proteome</keyword>